<organism evidence="3 4">
    <name type="scientific">Streptomyces griseoloalbus</name>
    <dbReference type="NCBI Taxonomy" id="67303"/>
    <lineage>
        <taxon>Bacteria</taxon>
        <taxon>Bacillati</taxon>
        <taxon>Actinomycetota</taxon>
        <taxon>Actinomycetes</taxon>
        <taxon>Kitasatosporales</taxon>
        <taxon>Streptomycetaceae</taxon>
        <taxon>Streptomyces</taxon>
    </lineage>
</organism>
<name>A0ABV3E8L5_9ACTN</name>
<evidence type="ECO:0000313" key="4">
    <source>
        <dbReference type="Proteomes" id="UP001551582"/>
    </source>
</evidence>
<comment type="caution">
    <text evidence="3">The sequence shown here is derived from an EMBL/GenBank/DDBJ whole genome shotgun (WGS) entry which is preliminary data.</text>
</comment>
<feature type="signal peptide" evidence="2">
    <location>
        <begin position="1"/>
        <end position="26"/>
    </location>
</feature>
<feature type="compositionally biased region" description="Low complexity" evidence="1">
    <location>
        <begin position="33"/>
        <end position="65"/>
    </location>
</feature>
<keyword evidence="2" id="KW-0732">Signal</keyword>
<dbReference type="EMBL" id="JBEZLS010000015">
    <property type="protein sequence ID" value="MEU9353481.1"/>
    <property type="molecule type" value="Genomic_DNA"/>
</dbReference>
<evidence type="ECO:0000256" key="1">
    <source>
        <dbReference type="SAM" id="MobiDB-lite"/>
    </source>
</evidence>
<protein>
    <recommendedName>
        <fullName evidence="5">Lipoprotein</fullName>
    </recommendedName>
</protein>
<dbReference type="Proteomes" id="UP001551582">
    <property type="component" value="Unassembled WGS sequence"/>
</dbReference>
<gene>
    <name evidence="3" type="ORF">AB0D65_21420</name>
</gene>
<feature type="region of interest" description="Disordered" evidence="1">
    <location>
        <begin position="24"/>
        <end position="81"/>
    </location>
</feature>
<proteinExistence type="predicted"/>
<evidence type="ECO:0000313" key="3">
    <source>
        <dbReference type="EMBL" id="MEU9353481.1"/>
    </source>
</evidence>
<reference evidence="3 4" key="1">
    <citation type="submission" date="2024-06" db="EMBL/GenBank/DDBJ databases">
        <title>The Natural Products Discovery Center: Release of the First 8490 Sequenced Strains for Exploring Actinobacteria Biosynthetic Diversity.</title>
        <authorList>
            <person name="Kalkreuter E."/>
            <person name="Kautsar S.A."/>
            <person name="Yang D."/>
            <person name="Bader C.D."/>
            <person name="Teijaro C.N."/>
            <person name="Fluegel L."/>
            <person name="Davis C.M."/>
            <person name="Simpson J.R."/>
            <person name="Lauterbach L."/>
            <person name="Steele A.D."/>
            <person name="Gui C."/>
            <person name="Meng S."/>
            <person name="Li G."/>
            <person name="Viehrig K."/>
            <person name="Ye F."/>
            <person name="Su P."/>
            <person name="Kiefer A.F."/>
            <person name="Nichols A."/>
            <person name="Cepeda A.J."/>
            <person name="Yan W."/>
            <person name="Fan B."/>
            <person name="Jiang Y."/>
            <person name="Adhikari A."/>
            <person name="Zheng C.-J."/>
            <person name="Schuster L."/>
            <person name="Cowan T.M."/>
            <person name="Smanski M.J."/>
            <person name="Chevrette M.G."/>
            <person name="De Carvalho L.P.S."/>
            <person name="Shen B."/>
        </authorList>
    </citation>
    <scope>NUCLEOTIDE SEQUENCE [LARGE SCALE GENOMIC DNA]</scope>
    <source>
        <strain evidence="3 4">NPDC048274</strain>
    </source>
</reference>
<feature type="chain" id="PRO_5045375619" description="Lipoprotein" evidence="2">
    <location>
        <begin position="27"/>
        <end position="185"/>
    </location>
</feature>
<accession>A0ABV3E8L5</accession>
<evidence type="ECO:0008006" key="5">
    <source>
        <dbReference type="Google" id="ProtNLM"/>
    </source>
</evidence>
<dbReference type="RefSeq" id="WP_359983271.1">
    <property type="nucleotide sequence ID" value="NZ_JBEZLS010000015.1"/>
</dbReference>
<evidence type="ECO:0000256" key="2">
    <source>
        <dbReference type="SAM" id="SignalP"/>
    </source>
</evidence>
<keyword evidence="4" id="KW-1185">Reference proteome</keyword>
<sequence>MSTIPSPSPRRILAAVLTVTALGAGAGCGGDAPDGAPNRPRPVPSSSAPASSPSTPAASSPAATDPAPPADPVSPVGSWRVSGIGSSPGLFGLTVKRNGKVTTVGRPGRGAQGSGTDLCFGTLTGDDTGTVSLRCVNTQHLGPGRADVEKVTGRTVTYRNTSDDAEMLLVTWQDGTRDFFTKTAG</sequence>